<evidence type="ECO:0000313" key="5">
    <source>
        <dbReference type="Proteomes" id="UP000198711"/>
    </source>
</evidence>
<sequence length="400" mass="43597">MQKIAQLALMATAITLASCGAKSDNNATSEKQAKLAELKKQQAGINAQIETLEKELAKTDPAAAKEEKAKLVTIAAIQPETFVHYIDLQGRVEAVNISYVAPKGAPGVVKAVYVKKGDVVRKGQLLLKLEDAIPRQSLAAAQQNQETLKTQLAYLKNLYQKQKNLWDQNIGTEVQLITAKNNVDNVESQMKASDEQIKIAKEQLNYTSIYSDVNGVAEDVNIRVGETFAGIAGTSPQIKIVNTSDLKVTTEVPENYLGKVAVGTKVKVNLPDINRTLDAKISVAGKLIDLTNRSFFAEARIPSDAAFHPNQVALVQIQDYTKPQSITAPVNTIQSDDKGKYVMVAVKENGKMIAHKRPVVIGEFYGDKMEIKSGLQTGDLIVTDGFQSLYEGQLITTENK</sequence>
<dbReference type="InterPro" id="IPR058627">
    <property type="entry name" value="MdtA-like_C"/>
</dbReference>
<reference evidence="4 5" key="1">
    <citation type="submission" date="2016-10" db="EMBL/GenBank/DDBJ databases">
        <authorList>
            <person name="Varghese N."/>
            <person name="Submissions S."/>
        </authorList>
    </citation>
    <scope>NUCLEOTIDE SEQUENCE [LARGE SCALE GENOMIC DNA]</scope>
    <source>
        <strain evidence="4 5">DSM 25353</strain>
    </source>
</reference>
<dbReference type="Gene3D" id="2.40.420.20">
    <property type="match status" value="1"/>
</dbReference>
<accession>A0A8X8IFQ1</accession>
<dbReference type="EMBL" id="FNNO01000020">
    <property type="protein sequence ID" value="SDX58206.1"/>
    <property type="molecule type" value="Genomic_DNA"/>
</dbReference>
<dbReference type="NCBIfam" id="TIGR01730">
    <property type="entry name" value="RND_mfp"/>
    <property type="match status" value="1"/>
</dbReference>
<comment type="caution">
    <text evidence="4">The sequence shown here is derived from an EMBL/GenBank/DDBJ whole genome shotgun (WGS) entry which is preliminary data.</text>
</comment>
<proteinExistence type="inferred from homology"/>
<dbReference type="Gene3D" id="1.10.287.470">
    <property type="entry name" value="Helix hairpin bin"/>
    <property type="match status" value="1"/>
</dbReference>
<keyword evidence="2" id="KW-0175">Coiled coil</keyword>
<evidence type="ECO:0000256" key="1">
    <source>
        <dbReference type="ARBA" id="ARBA00009477"/>
    </source>
</evidence>
<dbReference type="InterPro" id="IPR006143">
    <property type="entry name" value="RND_pump_MFP"/>
</dbReference>
<evidence type="ECO:0000256" key="2">
    <source>
        <dbReference type="SAM" id="Coils"/>
    </source>
</evidence>
<feature type="coiled-coil region" evidence="2">
    <location>
        <begin position="138"/>
        <end position="203"/>
    </location>
</feature>
<dbReference type="SUPFAM" id="SSF111369">
    <property type="entry name" value="HlyD-like secretion proteins"/>
    <property type="match status" value="1"/>
</dbReference>
<dbReference type="Gene3D" id="2.40.30.170">
    <property type="match status" value="1"/>
</dbReference>
<keyword evidence="5" id="KW-1185">Reference proteome</keyword>
<dbReference type="GO" id="GO:1990281">
    <property type="term" value="C:efflux pump complex"/>
    <property type="evidence" value="ECO:0007669"/>
    <property type="project" value="TreeGrafter"/>
</dbReference>
<gene>
    <name evidence="4" type="ORF">SAMN05444410_12060</name>
</gene>
<dbReference type="RefSeq" id="WP_092726804.1">
    <property type="nucleotide sequence ID" value="NZ_FNNO01000020.1"/>
</dbReference>
<feature type="domain" description="Multidrug resistance protein MdtA-like C-terminal permuted SH3" evidence="3">
    <location>
        <begin position="325"/>
        <end position="387"/>
    </location>
</feature>
<dbReference type="PANTHER" id="PTHR30469">
    <property type="entry name" value="MULTIDRUG RESISTANCE PROTEIN MDTA"/>
    <property type="match status" value="1"/>
</dbReference>
<evidence type="ECO:0000259" key="3">
    <source>
        <dbReference type="Pfam" id="PF25967"/>
    </source>
</evidence>
<dbReference type="Pfam" id="PF25967">
    <property type="entry name" value="RND-MFP_C"/>
    <property type="match status" value="1"/>
</dbReference>
<name>A0A8X8IFQ1_9BACT</name>
<dbReference type="GO" id="GO:0015562">
    <property type="term" value="F:efflux transmembrane transporter activity"/>
    <property type="evidence" value="ECO:0007669"/>
    <property type="project" value="TreeGrafter"/>
</dbReference>
<dbReference type="Proteomes" id="UP000198711">
    <property type="component" value="Unassembled WGS sequence"/>
</dbReference>
<organism evidence="4 5">
    <name type="scientific">Hydrobacter penzbergensis</name>
    <dbReference type="NCBI Taxonomy" id="1235997"/>
    <lineage>
        <taxon>Bacteria</taxon>
        <taxon>Pseudomonadati</taxon>
        <taxon>Bacteroidota</taxon>
        <taxon>Chitinophagia</taxon>
        <taxon>Chitinophagales</taxon>
        <taxon>Chitinophagaceae</taxon>
        <taxon>Hydrobacter</taxon>
    </lineage>
</organism>
<dbReference type="Gene3D" id="2.40.50.100">
    <property type="match status" value="1"/>
</dbReference>
<dbReference type="AlphaFoldDB" id="A0A8X8IFQ1"/>
<protein>
    <submittedName>
        <fullName evidence="4">RND family efflux transporter, MFP subunit</fullName>
    </submittedName>
</protein>
<dbReference type="PROSITE" id="PS51257">
    <property type="entry name" value="PROKAR_LIPOPROTEIN"/>
    <property type="match status" value="1"/>
</dbReference>
<dbReference type="PANTHER" id="PTHR30469:SF15">
    <property type="entry name" value="HLYD FAMILY OF SECRETION PROTEINS"/>
    <property type="match status" value="1"/>
</dbReference>
<evidence type="ECO:0000313" key="4">
    <source>
        <dbReference type="EMBL" id="SDX58206.1"/>
    </source>
</evidence>
<comment type="similarity">
    <text evidence="1">Belongs to the membrane fusion protein (MFP) (TC 8.A.1) family.</text>
</comment>